<dbReference type="RefSeq" id="WP_212659469.1">
    <property type="nucleotide sequence ID" value="NZ_JAGXTP010000002.1"/>
</dbReference>
<reference evidence="2" key="1">
    <citation type="submission" date="2021-04" db="EMBL/GenBank/DDBJ databases">
        <title>Devosia litorisediminis sp. nov., isolated from a sand dune.</title>
        <authorList>
            <person name="Park S."/>
            <person name="Yoon J.-H."/>
        </authorList>
    </citation>
    <scope>NUCLEOTIDE SEQUENCE</scope>
    <source>
        <strain evidence="2">BSSL-BM10</strain>
    </source>
</reference>
<evidence type="ECO:0000313" key="2">
    <source>
        <dbReference type="EMBL" id="MBS3849839.1"/>
    </source>
</evidence>
<dbReference type="EMBL" id="JAGXTP010000002">
    <property type="protein sequence ID" value="MBS3849839.1"/>
    <property type="molecule type" value="Genomic_DNA"/>
</dbReference>
<dbReference type="Proteomes" id="UP000678281">
    <property type="component" value="Unassembled WGS sequence"/>
</dbReference>
<evidence type="ECO:0000256" key="1">
    <source>
        <dbReference type="SAM" id="MobiDB-lite"/>
    </source>
</evidence>
<name>A0A942ECE0_9HYPH</name>
<accession>A0A942ECE0</accession>
<feature type="region of interest" description="Disordered" evidence="1">
    <location>
        <begin position="1"/>
        <end position="27"/>
    </location>
</feature>
<sequence length="123" mass="13232">MRQLNAVRGDDTAPGKRRPSAPKKALQNDMRLDDSLGLIIAGGRMSCMMSLLSIGFTELSIDFNGVRVCSSDLTGAPLLFKHHFSHHCQRQSVSCGLCCGKPIGRRDGACNPMGNNARISLSS</sequence>
<protein>
    <submittedName>
        <fullName evidence="2">Uncharacterized protein</fullName>
    </submittedName>
</protein>
<keyword evidence="3" id="KW-1185">Reference proteome</keyword>
<gene>
    <name evidence="2" type="ORF">KD146_14145</name>
</gene>
<proteinExistence type="predicted"/>
<comment type="caution">
    <text evidence="2">The sequence shown here is derived from an EMBL/GenBank/DDBJ whole genome shotgun (WGS) entry which is preliminary data.</text>
</comment>
<dbReference type="AlphaFoldDB" id="A0A942ECE0"/>
<evidence type="ECO:0000313" key="3">
    <source>
        <dbReference type="Proteomes" id="UP000678281"/>
    </source>
</evidence>
<organism evidence="2 3">
    <name type="scientific">Devosia litorisediminis</name>
    <dbReference type="NCBI Taxonomy" id="2829817"/>
    <lineage>
        <taxon>Bacteria</taxon>
        <taxon>Pseudomonadati</taxon>
        <taxon>Pseudomonadota</taxon>
        <taxon>Alphaproteobacteria</taxon>
        <taxon>Hyphomicrobiales</taxon>
        <taxon>Devosiaceae</taxon>
        <taxon>Devosia</taxon>
    </lineage>
</organism>